<dbReference type="InterPro" id="IPR028939">
    <property type="entry name" value="P5C_Rdtase_cat_N"/>
</dbReference>
<accession>B3T0W7</accession>
<dbReference type="NCBIfam" id="NF005063">
    <property type="entry name" value="PRK06476.1"/>
    <property type="match status" value="1"/>
</dbReference>
<gene>
    <name evidence="4" type="ORF">ALOHA_HF4000007D16ctg1g35</name>
</gene>
<feature type="domain" description="Pyrroline-5-carboxylate reductase catalytic N-terminal" evidence="2">
    <location>
        <begin position="2"/>
        <end position="90"/>
    </location>
</feature>
<dbReference type="AlphaFoldDB" id="B3T0W7"/>
<protein>
    <submittedName>
        <fullName evidence="4">Putative delta 1-pyrroline-5-carboxylate reductase</fullName>
    </submittedName>
</protein>
<dbReference type="SUPFAM" id="SSF51735">
    <property type="entry name" value="NAD(P)-binding Rossmann-fold domains"/>
    <property type="match status" value="1"/>
</dbReference>
<evidence type="ECO:0000256" key="1">
    <source>
        <dbReference type="ARBA" id="ARBA00005525"/>
    </source>
</evidence>
<dbReference type="PIRSF" id="PIRSF000193">
    <property type="entry name" value="Pyrrol-5-carb_rd"/>
    <property type="match status" value="1"/>
</dbReference>
<organism evidence="4">
    <name type="scientific">uncultured marine microorganism HF4000_007D16</name>
    <dbReference type="NCBI Taxonomy" id="455510"/>
    <lineage>
        <taxon>unclassified sequences</taxon>
        <taxon>environmental samples</taxon>
    </lineage>
</organism>
<dbReference type="InterPro" id="IPR036291">
    <property type="entry name" value="NAD(P)-bd_dom_sf"/>
</dbReference>
<dbReference type="EMBL" id="EU016569">
    <property type="protein sequence ID" value="ABZ06226.1"/>
    <property type="molecule type" value="Genomic_DNA"/>
</dbReference>
<evidence type="ECO:0000313" key="4">
    <source>
        <dbReference type="EMBL" id="ABZ06226.1"/>
    </source>
</evidence>
<dbReference type="PANTHER" id="PTHR11645:SF13">
    <property type="entry name" value="PYRROLINE-5-CARBOXYLATE REDUCTASE CATALYTIC N-TERMINAL DOMAIN-CONTAINING PROTEIN"/>
    <property type="match status" value="1"/>
</dbReference>
<evidence type="ECO:0000259" key="3">
    <source>
        <dbReference type="Pfam" id="PF14748"/>
    </source>
</evidence>
<dbReference type="SUPFAM" id="SSF48179">
    <property type="entry name" value="6-phosphogluconate dehydrogenase C-terminal domain-like"/>
    <property type="match status" value="1"/>
</dbReference>
<comment type="similarity">
    <text evidence="1">Belongs to the pyrroline-5-carboxylate reductase family.</text>
</comment>
<dbReference type="InterPro" id="IPR000304">
    <property type="entry name" value="Pyrroline-COOH_reductase"/>
</dbReference>
<dbReference type="Pfam" id="PF03807">
    <property type="entry name" value="F420_oxidored"/>
    <property type="match status" value="1"/>
</dbReference>
<reference evidence="4" key="1">
    <citation type="journal article" date="2008" name="ISME J.">
        <title>Genomic patterns of recombination, clonal divergence and environment in marine microbial populations.</title>
        <authorList>
            <person name="Konstantinidis K.T."/>
            <person name="Delong E.F."/>
        </authorList>
    </citation>
    <scope>NUCLEOTIDE SEQUENCE</scope>
</reference>
<dbReference type="Gene3D" id="1.10.3730.10">
    <property type="entry name" value="ProC C-terminal domain-like"/>
    <property type="match status" value="1"/>
</dbReference>
<dbReference type="InterPro" id="IPR008927">
    <property type="entry name" value="6-PGluconate_DH-like_C_sf"/>
</dbReference>
<dbReference type="InterPro" id="IPR029036">
    <property type="entry name" value="P5CR_dimer"/>
</dbReference>
<name>B3T0W7_9ZZZZ</name>
<dbReference type="GO" id="GO:0055129">
    <property type="term" value="P:L-proline biosynthetic process"/>
    <property type="evidence" value="ECO:0007669"/>
    <property type="project" value="TreeGrafter"/>
</dbReference>
<proteinExistence type="inferred from homology"/>
<feature type="domain" description="Pyrroline-5-carboxylate reductase dimerisation" evidence="3">
    <location>
        <begin position="163"/>
        <end position="255"/>
    </location>
</feature>
<dbReference type="PANTHER" id="PTHR11645">
    <property type="entry name" value="PYRROLINE-5-CARBOXYLATE REDUCTASE"/>
    <property type="match status" value="1"/>
</dbReference>
<sequence length="256" mass="29086">MRLGFIGTGKIASSVITGVCTSKISFQKILISRRNKNIAQKLKKRFRKVNIAKTNQEIVDKCNWIFLAVTPEVGEKILSKLKFRSNQKIISFISTINSAQLKKIVKKKAKIIRALPLPPISLRKGPVPIFPPNKEVKIFFNHLGTAVEIPNEKLFSNFWCMTAMMAPFYEILETLSKWLSNKGLKKIEAQKYITSLFFAMSEDAVVNSKKDLKVLVKNSQTPEGLNEQALNELRKLGFYKSLNKTANSVQKRLKKI</sequence>
<evidence type="ECO:0000259" key="2">
    <source>
        <dbReference type="Pfam" id="PF03807"/>
    </source>
</evidence>
<dbReference type="Gene3D" id="3.40.50.720">
    <property type="entry name" value="NAD(P)-binding Rossmann-like Domain"/>
    <property type="match status" value="1"/>
</dbReference>
<dbReference type="GO" id="GO:0004735">
    <property type="term" value="F:pyrroline-5-carboxylate reductase activity"/>
    <property type="evidence" value="ECO:0007669"/>
    <property type="project" value="InterPro"/>
</dbReference>
<dbReference type="Pfam" id="PF14748">
    <property type="entry name" value="P5CR_dimer"/>
    <property type="match status" value="1"/>
</dbReference>